<name>A0A0A0KLN3_CUCSA</name>
<feature type="compositionally biased region" description="Acidic residues" evidence="3">
    <location>
        <begin position="7"/>
        <end position="33"/>
    </location>
</feature>
<dbReference type="KEGG" id="csv:101205743"/>
<feature type="region of interest" description="Disordered" evidence="3">
    <location>
        <begin position="1"/>
        <end position="81"/>
    </location>
</feature>
<reference evidence="4 5" key="2">
    <citation type="journal article" date="2009" name="PLoS ONE">
        <title>An integrated genetic and cytogenetic map of the cucumber genome.</title>
        <authorList>
            <person name="Ren Y."/>
            <person name="Zhang Z."/>
            <person name="Liu J."/>
            <person name="Staub J.E."/>
            <person name="Han Y."/>
            <person name="Cheng Z."/>
            <person name="Li X."/>
            <person name="Lu J."/>
            <person name="Miao H."/>
            <person name="Kang H."/>
            <person name="Xie B."/>
            <person name="Gu X."/>
            <person name="Wang X."/>
            <person name="Du Y."/>
            <person name="Jin W."/>
            <person name="Huang S."/>
        </authorList>
    </citation>
    <scope>NUCLEOTIDE SEQUENCE [LARGE SCALE GENOMIC DNA]</scope>
    <source>
        <strain evidence="5">cv. 9930</strain>
    </source>
</reference>
<dbReference type="GO" id="GO:0006360">
    <property type="term" value="P:transcription by RNA polymerase I"/>
    <property type="evidence" value="ECO:0000318"/>
    <property type="project" value="GO_Central"/>
</dbReference>
<dbReference type="EMBL" id="CM002927">
    <property type="protein sequence ID" value="KGN48666.1"/>
    <property type="molecule type" value="Genomic_DNA"/>
</dbReference>
<proteinExistence type="inferred from homology"/>
<evidence type="ECO:0000256" key="1">
    <source>
        <dbReference type="ARBA" id="ARBA00006461"/>
    </source>
</evidence>
<gene>
    <name evidence="4" type="ORF">Csa_6G497170</name>
</gene>
<feature type="compositionally biased region" description="Low complexity" evidence="3">
    <location>
        <begin position="222"/>
        <end position="235"/>
    </location>
</feature>
<evidence type="ECO:0000313" key="5">
    <source>
        <dbReference type="Proteomes" id="UP000029981"/>
    </source>
</evidence>
<dbReference type="GO" id="GO:0005730">
    <property type="term" value="C:nucleolus"/>
    <property type="evidence" value="ECO:0000318"/>
    <property type="project" value="GO_Central"/>
</dbReference>
<protein>
    <recommendedName>
        <fullName evidence="6">Protein SPT2 homolog</fullName>
    </recommendedName>
</protein>
<feature type="compositionally biased region" description="Basic and acidic residues" evidence="3">
    <location>
        <begin position="61"/>
        <end position="77"/>
    </location>
</feature>
<dbReference type="GO" id="GO:0003677">
    <property type="term" value="F:DNA binding"/>
    <property type="evidence" value="ECO:0000318"/>
    <property type="project" value="GO_Central"/>
</dbReference>
<dbReference type="OMA" id="ATNGYHR"/>
<organism evidence="4 5">
    <name type="scientific">Cucumis sativus</name>
    <name type="common">Cucumber</name>
    <dbReference type="NCBI Taxonomy" id="3659"/>
    <lineage>
        <taxon>Eukaryota</taxon>
        <taxon>Viridiplantae</taxon>
        <taxon>Streptophyta</taxon>
        <taxon>Embryophyta</taxon>
        <taxon>Tracheophyta</taxon>
        <taxon>Spermatophyta</taxon>
        <taxon>Magnoliopsida</taxon>
        <taxon>eudicotyledons</taxon>
        <taxon>Gunneridae</taxon>
        <taxon>Pentapetalae</taxon>
        <taxon>rosids</taxon>
        <taxon>fabids</taxon>
        <taxon>Cucurbitales</taxon>
        <taxon>Cucurbitaceae</taxon>
        <taxon>Benincaseae</taxon>
        <taxon>Cucumis</taxon>
    </lineage>
</organism>
<dbReference type="eggNOG" id="ENOG502QRJX">
    <property type="taxonomic scope" value="Eukaryota"/>
</dbReference>
<comment type="similarity">
    <text evidence="1">Belongs to the SPT2 family.</text>
</comment>
<dbReference type="Gramene" id="KGN48666">
    <property type="protein sequence ID" value="KGN48666"/>
    <property type="gene ID" value="Csa_6G497170"/>
</dbReference>
<dbReference type="STRING" id="3659.A0A0A0KLN3"/>
<sequence length="524" mass="58378">MEHSMEDYEGYEDYDEYEDDDQMEEEEEEYEEVEVPKPTKEEKEYLELRQRLKEKIRRQSKRDGSSHLKSNDRKKLPYDNFGSFFGPSQPVISQRVIQESKSLLENQHLASRVSDHDHGNKKSQGSNSVASKPRVLPKVVSEKQTKVQKLKDTRDYSFLFSEDANVPAPSKESSRSVYAPSTEARSAQVPMKSKHPPSNPRQNIHVDHKEKKSVPMNGLMQSKNKSASSGNSNLSMMKAKKQLVNSCSGNGPGRPMGNNNESGPGRPMSNSNSGNRSGRPLGNSNNGNGPGRPLGNSNNGNGPGRPLGNSNNGNGPGRPLGNSNNGNGPGRPLGNSNNGNGPGRPMVAPKASSAVLQKRPSLPGTRNSVPAGVHKPLPSKKLEDKRNDMRPPAKAKVAPSRPVSSSRPQMSKAPAPRQVSSRPTVNDQRPKKRPARRYSDEEDDAEGEEAISLIRKMFRYNPRKFSRDDDDSDMEANFDDIMMEEQRSARIARKEDEEQLRLIQEEEEQERRARLKRLKRAKGQ</sequence>
<feature type="compositionally biased region" description="Polar residues" evidence="3">
    <location>
        <begin position="418"/>
        <end position="427"/>
    </location>
</feature>
<evidence type="ECO:0000256" key="3">
    <source>
        <dbReference type="SAM" id="MobiDB-lite"/>
    </source>
</evidence>
<dbReference type="AlphaFoldDB" id="A0A0A0KLN3"/>
<dbReference type="SMART" id="SM00784">
    <property type="entry name" value="SPT2"/>
    <property type="match status" value="1"/>
</dbReference>
<feature type="region of interest" description="Disordered" evidence="3">
    <location>
        <begin position="97"/>
        <end position="447"/>
    </location>
</feature>
<dbReference type="PANTHER" id="PTHR22691:SF8">
    <property type="entry name" value="PROTEIN SPT2 HOMOLOG"/>
    <property type="match status" value="1"/>
</dbReference>
<reference evidence="4 5" key="3">
    <citation type="journal article" date="2010" name="BMC Genomics">
        <title>Transcriptome sequencing and comparative analysis of cucumber flowers with different sex types.</title>
        <authorList>
            <person name="Guo S."/>
            <person name="Zheng Y."/>
            <person name="Joung J.G."/>
            <person name="Liu S."/>
            <person name="Zhang Z."/>
            <person name="Crasta O.R."/>
            <person name="Sobral B.W."/>
            <person name="Xu Y."/>
            <person name="Huang S."/>
            <person name="Fei Z."/>
        </authorList>
    </citation>
    <scope>NUCLEOTIDE SEQUENCE [LARGE SCALE GENOMIC DNA]</scope>
    <source>
        <strain evidence="5">cv. 9930</strain>
    </source>
</reference>
<keyword evidence="5" id="KW-1185">Reference proteome</keyword>
<reference evidence="4 5" key="1">
    <citation type="journal article" date="2009" name="Nat. Genet.">
        <title>The genome of the cucumber, Cucumis sativus L.</title>
        <authorList>
            <person name="Huang S."/>
            <person name="Li R."/>
            <person name="Zhang Z."/>
            <person name="Li L."/>
            <person name="Gu X."/>
            <person name="Fan W."/>
            <person name="Lucas W.J."/>
            <person name="Wang X."/>
            <person name="Xie B."/>
            <person name="Ni P."/>
            <person name="Ren Y."/>
            <person name="Zhu H."/>
            <person name="Li J."/>
            <person name="Lin K."/>
            <person name="Jin W."/>
            <person name="Fei Z."/>
            <person name="Li G."/>
            <person name="Staub J."/>
            <person name="Kilian A."/>
            <person name="van der Vossen E.A."/>
            <person name="Wu Y."/>
            <person name="Guo J."/>
            <person name="He J."/>
            <person name="Jia Z."/>
            <person name="Ren Y."/>
            <person name="Tian G."/>
            <person name="Lu Y."/>
            <person name="Ruan J."/>
            <person name="Qian W."/>
            <person name="Wang M."/>
            <person name="Huang Q."/>
            <person name="Li B."/>
            <person name="Xuan Z."/>
            <person name="Cao J."/>
            <person name="Asan"/>
            <person name="Wu Z."/>
            <person name="Zhang J."/>
            <person name="Cai Q."/>
            <person name="Bai Y."/>
            <person name="Zhao B."/>
            <person name="Han Y."/>
            <person name="Li Y."/>
            <person name="Li X."/>
            <person name="Wang S."/>
            <person name="Shi Q."/>
            <person name="Liu S."/>
            <person name="Cho W.K."/>
            <person name="Kim J.Y."/>
            <person name="Xu Y."/>
            <person name="Heller-Uszynska K."/>
            <person name="Miao H."/>
            <person name="Cheng Z."/>
            <person name="Zhang S."/>
            <person name="Wu J."/>
            <person name="Yang Y."/>
            <person name="Kang H."/>
            <person name="Li M."/>
            <person name="Liang H."/>
            <person name="Ren X."/>
            <person name="Shi Z."/>
            <person name="Wen M."/>
            <person name="Jian M."/>
            <person name="Yang H."/>
            <person name="Zhang G."/>
            <person name="Yang Z."/>
            <person name="Chen R."/>
            <person name="Liu S."/>
            <person name="Li J."/>
            <person name="Ma L."/>
            <person name="Liu H."/>
            <person name="Zhou Y."/>
            <person name="Zhao J."/>
            <person name="Fang X."/>
            <person name="Li G."/>
            <person name="Fang L."/>
            <person name="Li Y."/>
            <person name="Liu D."/>
            <person name="Zheng H."/>
            <person name="Zhang Y."/>
            <person name="Qin N."/>
            <person name="Li Z."/>
            <person name="Yang G."/>
            <person name="Yang S."/>
            <person name="Bolund L."/>
            <person name="Kristiansen K."/>
            <person name="Zheng H."/>
            <person name="Li S."/>
            <person name="Zhang X."/>
            <person name="Yang H."/>
            <person name="Wang J."/>
            <person name="Sun R."/>
            <person name="Zhang B."/>
            <person name="Jiang S."/>
            <person name="Wang J."/>
            <person name="Du Y."/>
            <person name="Li S."/>
        </authorList>
    </citation>
    <scope>NUCLEOTIDE SEQUENCE [LARGE SCALE GENOMIC DNA]</scope>
    <source>
        <strain evidence="5">cv. 9930</strain>
    </source>
</reference>
<dbReference type="GO" id="GO:0042393">
    <property type="term" value="F:histone binding"/>
    <property type="evidence" value="ECO:0000318"/>
    <property type="project" value="GO_Central"/>
</dbReference>
<feature type="compositionally biased region" description="Polar residues" evidence="3">
    <location>
        <begin position="97"/>
        <end position="109"/>
    </location>
</feature>
<feature type="compositionally biased region" description="Low complexity" evidence="3">
    <location>
        <begin position="253"/>
        <end position="345"/>
    </location>
</feature>
<evidence type="ECO:0000313" key="4">
    <source>
        <dbReference type="EMBL" id="KGN48666.1"/>
    </source>
</evidence>
<feature type="compositionally biased region" description="Low complexity" evidence="3">
    <location>
        <begin position="399"/>
        <end position="408"/>
    </location>
</feature>
<accession>A0A0A0KLN3</accession>
<evidence type="ECO:0008006" key="6">
    <source>
        <dbReference type="Google" id="ProtNLM"/>
    </source>
</evidence>
<evidence type="ECO:0000256" key="2">
    <source>
        <dbReference type="ARBA" id="ARBA00023054"/>
    </source>
</evidence>
<feature type="compositionally biased region" description="Basic and acidic residues" evidence="3">
    <location>
        <begin position="140"/>
        <end position="155"/>
    </location>
</feature>
<dbReference type="InterPro" id="IPR013256">
    <property type="entry name" value="Chromatin_SPT2"/>
</dbReference>
<dbReference type="GO" id="GO:0006334">
    <property type="term" value="P:nucleosome assembly"/>
    <property type="evidence" value="ECO:0000318"/>
    <property type="project" value="GO_Central"/>
</dbReference>
<dbReference type="Proteomes" id="UP000029981">
    <property type="component" value="Chromosome 6"/>
</dbReference>
<dbReference type="Pfam" id="PF08243">
    <property type="entry name" value="SPT2"/>
    <property type="match status" value="1"/>
</dbReference>
<feature type="compositionally biased region" description="Basic and acidic residues" evidence="3">
    <location>
        <begin position="380"/>
        <end position="391"/>
    </location>
</feature>
<dbReference type="OrthoDB" id="6259853at2759"/>
<feature type="compositionally biased region" description="Basic and acidic residues" evidence="3">
    <location>
        <begin position="204"/>
        <end position="213"/>
    </location>
</feature>
<feature type="compositionally biased region" description="Basic and acidic residues" evidence="3">
    <location>
        <begin position="34"/>
        <end position="53"/>
    </location>
</feature>
<reference evidence="4 5" key="4">
    <citation type="journal article" date="2011" name="BMC Genomics">
        <title>RNA-Seq improves annotation of protein-coding genes in the cucumber genome.</title>
        <authorList>
            <person name="Li Z."/>
            <person name="Zhang Z."/>
            <person name="Yan P."/>
            <person name="Huang S."/>
            <person name="Fei Z."/>
            <person name="Lin K."/>
        </authorList>
    </citation>
    <scope>NUCLEOTIDE SEQUENCE [LARGE SCALE GENOMIC DNA]</scope>
    <source>
        <strain evidence="5">cv. 9930</strain>
    </source>
</reference>
<keyword evidence="2" id="KW-0175">Coiled coil</keyword>
<dbReference type="PANTHER" id="PTHR22691">
    <property type="entry name" value="YEAST SPT2-RELATED"/>
    <property type="match status" value="1"/>
</dbReference>